<dbReference type="InterPro" id="IPR035929">
    <property type="entry name" value="CoaB-like_sf"/>
</dbReference>
<dbReference type="EC" id="6.3.2.5" evidence="2"/>
<feature type="domain" description="DNA/pantothenate metabolism flavoprotein C-terminal" evidence="1">
    <location>
        <begin position="2"/>
        <end position="102"/>
    </location>
</feature>
<dbReference type="Pfam" id="PF04127">
    <property type="entry name" value="DFP"/>
    <property type="match status" value="2"/>
</dbReference>
<dbReference type="Proteomes" id="UP000306241">
    <property type="component" value="Chromosome"/>
</dbReference>
<dbReference type="InterPro" id="IPR007085">
    <property type="entry name" value="DNA/pantothenate-metab_flavo_C"/>
</dbReference>
<sequence>MKILITSGGTTEKIDSVRSITNHSTGRLGKMIAETFLEKGFDVTLVTTPDALKPQQDEHLSVYQITNVASLAQTLETLVKTHDVLIHSMAVSDYTPVYMTDFDHVKQISDLDSLLTKSNTESKISSQSDYQVLFLKKTPKLISLVKKWNPEIKLIGFKLLVNVEKEKLLSVARESLIKNAATYILANDLSQISEDRHHAYLVGHDDLIELETKADIAKLICRKIIDND</sequence>
<protein>
    <submittedName>
        <fullName evidence="2">Phosphopantothenate--cysteine ligase</fullName>
        <ecNumber evidence="2">6.3.2.5</ecNumber>
    </submittedName>
</protein>
<dbReference type="RefSeq" id="WP_003082919.1">
    <property type="nucleotide sequence ID" value="NZ_CP070236.1"/>
</dbReference>
<dbReference type="OrthoDB" id="9802554at2"/>
<dbReference type="EMBL" id="LR594052">
    <property type="protein sequence ID" value="VTT43567.1"/>
    <property type="molecule type" value="Genomic_DNA"/>
</dbReference>
<feature type="domain" description="DNA/pantothenate metabolism flavoprotein C-terminal" evidence="1">
    <location>
        <begin position="117"/>
        <end position="225"/>
    </location>
</feature>
<gene>
    <name evidence="2" type="primary">coaB</name>
    <name evidence="2" type="ORF">NCTC10924_00867</name>
</gene>
<reference evidence="2 3" key="1">
    <citation type="submission" date="2019-05" db="EMBL/GenBank/DDBJ databases">
        <authorList>
            <consortium name="Pathogen Informatics"/>
        </authorList>
    </citation>
    <scope>NUCLEOTIDE SEQUENCE [LARGE SCALE GENOMIC DNA]</scope>
    <source>
        <strain evidence="2 3">NCTC10924</strain>
    </source>
</reference>
<dbReference type="GO" id="GO:0004632">
    <property type="term" value="F:phosphopantothenate--cysteine ligase activity"/>
    <property type="evidence" value="ECO:0007669"/>
    <property type="project" value="UniProtKB-EC"/>
</dbReference>
<proteinExistence type="predicted"/>
<dbReference type="InterPro" id="IPR011848">
    <property type="entry name" value="CoaB_strep"/>
</dbReference>
<dbReference type="AlphaFoldDB" id="A0A4V0H784"/>
<accession>A0A4V0H784</accession>
<keyword evidence="2" id="KW-0436">Ligase</keyword>
<evidence type="ECO:0000259" key="1">
    <source>
        <dbReference type="Pfam" id="PF04127"/>
    </source>
</evidence>
<name>A0A4V0H784_STRPO</name>
<dbReference type="SUPFAM" id="SSF102645">
    <property type="entry name" value="CoaB-like"/>
    <property type="match status" value="1"/>
</dbReference>
<organism evidence="2 3">
    <name type="scientific">Streptococcus porcinus</name>
    <dbReference type="NCBI Taxonomy" id="1340"/>
    <lineage>
        <taxon>Bacteria</taxon>
        <taxon>Bacillati</taxon>
        <taxon>Bacillota</taxon>
        <taxon>Bacilli</taxon>
        <taxon>Lactobacillales</taxon>
        <taxon>Streptococcaceae</taxon>
        <taxon>Streptococcus</taxon>
    </lineage>
</organism>
<dbReference type="Gene3D" id="3.40.50.10300">
    <property type="entry name" value="CoaB-like"/>
    <property type="match status" value="1"/>
</dbReference>
<evidence type="ECO:0000313" key="2">
    <source>
        <dbReference type="EMBL" id="VTT43567.1"/>
    </source>
</evidence>
<dbReference type="NCBIfam" id="TIGR02114">
    <property type="entry name" value="coaB_strep"/>
    <property type="match status" value="1"/>
</dbReference>
<dbReference type="NCBIfam" id="NF005231">
    <property type="entry name" value="PRK06732.1"/>
    <property type="match status" value="1"/>
</dbReference>
<evidence type="ECO:0000313" key="3">
    <source>
        <dbReference type="Proteomes" id="UP000306241"/>
    </source>
</evidence>
<dbReference type="GO" id="GO:0015937">
    <property type="term" value="P:coenzyme A biosynthetic process"/>
    <property type="evidence" value="ECO:0007669"/>
    <property type="project" value="UniProtKB-ARBA"/>
</dbReference>